<feature type="region of interest" description="Disordered" evidence="1">
    <location>
        <begin position="1"/>
        <end position="33"/>
    </location>
</feature>
<accession>A0AAD7WF10</accession>
<organism evidence="2 3">
    <name type="scientific">Aldrovandia affinis</name>
    <dbReference type="NCBI Taxonomy" id="143900"/>
    <lineage>
        <taxon>Eukaryota</taxon>
        <taxon>Metazoa</taxon>
        <taxon>Chordata</taxon>
        <taxon>Craniata</taxon>
        <taxon>Vertebrata</taxon>
        <taxon>Euteleostomi</taxon>
        <taxon>Actinopterygii</taxon>
        <taxon>Neopterygii</taxon>
        <taxon>Teleostei</taxon>
        <taxon>Notacanthiformes</taxon>
        <taxon>Halosauridae</taxon>
        <taxon>Aldrovandia</taxon>
    </lineage>
</organism>
<reference evidence="2" key="1">
    <citation type="journal article" date="2023" name="Science">
        <title>Genome structures resolve the early diversification of teleost fishes.</title>
        <authorList>
            <person name="Parey E."/>
            <person name="Louis A."/>
            <person name="Montfort J."/>
            <person name="Bouchez O."/>
            <person name="Roques C."/>
            <person name="Iampietro C."/>
            <person name="Lluch J."/>
            <person name="Castinel A."/>
            <person name="Donnadieu C."/>
            <person name="Desvignes T."/>
            <person name="Floi Bucao C."/>
            <person name="Jouanno E."/>
            <person name="Wen M."/>
            <person name="Mejri S."/>
            <person name="Dirks R."/>
            <person name="Jansen H."/>
            <person name="Henkel C."/>
            <person name="Chen W.J."/>
            <person name="Zahm M."/>
            <person name="Cabau C."/>
            <person name="Klopp C."/>
            <person name="Thompson A.W."/>
            <person name="Robinson-Rechavi M."/>
            <person name="Braasch I."/>
            <person name="Lecointre G."/>
            <person name="Bobe J."/>
            <person name="Postlethwait J.H."/>
            <person name="Berthelot C."/>
            <person name="Roest Crollius H."/>
            <person name="Guiguen Y."/>
        </authorList>
    </citation>
    <scope>NUCLEOTIDE SEQUENCE</scope>
    <source>
        <strain evidence="2">NC1722</strain>
    </source>
</reference>
<protein>
    <submittedName>
        <fullName evidence="2">Uncharacterized protein</fullName>
    </submittedName>
</protein>
<dbReference type="EMBL" id="JAINUG010000124">
    <property type="protein sequence ID" value="KAJ8394617.1"/>
    <property type="molecule type" value="Genomic_DNA"/>
</dbReference>
<dbReference type="Proteomes" id="UP001221898">
    <property type="component" value="Unassembled WGS sequence"/>
</dbReference>
<name>A0AAD7WF10_9TELE</name>
<comment type="caution">
    <text evidence="2">The sequence shown here is derived from an EMBL/GenBank/DDBJ whole genome shotgun (WGS) entry which is preliminary data.</text>
</comment>
<gene>
    <name evidence="2" type="ORF">AAFF_G00044200</name>
</gene>
<evidence type="ECO:0000313" key="2">
    <source>
        <dbReference type="EMBL" id="KAJ8394617.1"/>
    </source>
</evidence>
<evidence type="ECO:0000256" key="1">
    <source>
        <dbReference type="SAM" id="MobiDB-lite"/>
    </source>
</evidence>
<keyword evidence="3" id="KW-1185">Reference proteome</keyword>
<evidence type="ECO:0000313" key="3">
    <source>
        <dbReference type="Proteomes" id="UP001221898"/>
    </source>
</evidence>
<proteinExistence type="predicted"/>
<dbReference type="AlphaFoldDB" id="A0AAD7WF10"/>
<sequence>MSAPATQLAVRGASRGSCPPAGRPLGDPGFEKRSDCVRAQSRQTCEHRAPSRLRCGPWVLRPGRKGRCVDPAMVSHRWAGRDWSGSSWTAVGLRPLPQALV</sequence>